<dbReference type="EMBL" id="CP135018">
    <property type="protein sequence ID" value="XAJ80639.1"/>
    <property type="molecule type" value="Genomic_DNA"/>
</dbReference>
<keyword evidence="5" id="KW-0808">Transferase</keyword>
<dbReference type="SUPFAM" id="SSF53067">
    <property type="entry name" value="Actin-like ATPase domain"/>
    <property type="match status" value="2"/>
</dbReference>
<dbReference type="PANTHER" id="PTHR11735">
    <property type="entry name" value="TRNA N6-ADENOSINE THREONYLCARBAMOYLTRANSFERASE"/>
    <property type="match status" value="1"/>
</dbReference>
<dbReference type="RefSeq" id="WP_348769324.1">
    <property type="nucleotide sequence ID" value="NZ_CP135018.1"/>
</dbReference>
<dbReference type="InterPro" id="IPR043129">
    <property type="entry name" value="ATPase_NBD"/>
</dbReference>
<dbReference type="InterPro" id="IPR000905">
    <property type="entry name" value="Gcp-like_dom"/>
</dbReference>
<name>A0AAU6W5R2_9GAMM</name>
<evidence type="ECO:0000256" key="2">
    <source>
        <dbReference type="ARBA" id="ARBA00019012"/>
    </source>
</evidence>
<accession>A0AAU6W5R2</accession>
<evidence type="ECO:0000256" key="1">
    <source>
        <dbReference type="ARBA" id="ARBA00010493"/>
    </source>
</evidence>
<dbReference type="AlphaFoldDB" id="A0AAU6W5R2"/>
<gene>
    <name evidence="5" type="primary">tsaB</name>
    <name evidence="5" type="ORF">RJT31_01640</name>
</gene>
<reference evidence="5" key="1">
    <citation type="submission" date="2024-06" db="EMBL/GenBank/DDBJ databases">
        <title>Unveiling Genomic Reduction in Obligate Endosymbionts Buchnera of Aphids: Insights from Phylogenomic Comparative Analysis with Novel Genome Data and Co-obligate Endosymbionts.</title>
        <authorList>
            <person name="Lu C."/>
            <person name="Zou T."/>
            <person name="Liu Q."/>
            <person name="Huang X."/>
        </authorList>
    </citation>
    <scope>NUCLEOTIDE SEQUENCE</scope>
    <source>
        <strain evidence="5">Aphau13</strain>
    </source>
</reference>
<dbReference type="PANTHER" id="PTHR11735:SF11">
    <property type="entry name" value="TRNA THREONYLCARBAMOYLADENOSINE BIOSYNTHESIS PROTEIN TSAB"/>
    <property type="match status" value="1"/>
</dbReference>
<evidence type="ECO:0000313" key="5">
    <source>
        <dbReference type="EMBL" id="XAJ80639.1"/>
    </source>
</evidence>
<protein>
    <recommendedName>
        <fullName evidence="2">tRNA threonylcarbamoyladenosine biosynthesis protein TsaB</fullName>
    </recommendedName>
    <alternativeName>
        <fullName evidence="3">t(6)A37 threonylcarbamoyladenosine biosynthesis protein TsaB</fullName>
    </alternativeName>
</protein>
<dbReference type="Pfam" id="PF00814">
    <property type="entry name" value="TsaD"/>
    <property type="match status" value="1"/>
</dbReference>
<dbReference type="CDD" id="cd24032">
    <property type="entry name" value="ASKHA_NBD_TsaB"/>
    <property type="match status" value="1"/>
</dbReference>
<dbReference type="GO" id="GO:0002949">
    <property type="term" value="P:tRNA threonylcarbamoyladenosine modification"/>
    <property type="evidence" value="ECO:0007669"/>
    <property type="project" value="InterPro"/>
</dbReference>
<sequence>MPNIILAIDTSINYCSVAIYNKKKIHELSDRSNKEHNIKILPMIQKILLLSNIKLKELNYIAFSKGPGNFTGIRISMGIAQSLSFSLKIPILGISTLAIIAEKAWRKYHQKKILIAMHAGSNQIYWAQYIKNNKFLWTGEQTESLIQCNKIKEKIQHLTSEWLLVGDGWEKIYYQNLFKFKQNKIISPNAKDIIPFALFNIKNNAFVHATEVTPNYLNNIFFNK</sequence>
<organism evidence="5">
    <name type="scientific">Buchnera aphidicola</name>
    <name type="common">Aphis aurantii</name>
    <dbReference type="NCBI Taxonomy" id="1470492"/>
    <lineage>
        <taxon>Bacteria</taxon>
        <taxon>Pseudomonadati</taxon>
        <taxon>Pseudomonadota</taxon>
        <taxon>Gammaproteobacteria</taxon>
        <taxon>Enterobacterales</taxon>
        <taxon>Erwiniaceae</taxon>
        <taxon>Buchnera</taxon>
    </lineage>
</organism>
<dbReference type="InterPro" id="IPR022496">
    <property type="entry name" value="T6A_TsaB"/>
</dbReference>
<dbReference type="NCBIfam" id="TIGR03725">
    <property type="entry name" value="T6A_YeaZ"/>
    <property type="match status" value="1"/>
</dbReference>
<evidence type="ECO:0000256" key="3">
    <source>
        <dbReference type="ARBA" id="ARBA00032446"/>
    </source>
</evidence>
<comment type="similarity">
    <text evidence="1">Belongs to the KAE1 / TsaD family. TsaB subfamily.</text>
</comment>
<dbReference type="GO" id="GO:0016746">
    <property type="term" value="F:acyltransferase activity"/>
    <property type="evidence" value="ECO:0007669"/>
    <property type="project" value="UniProtKB-KW"/>
</dbReference>
<dbReference type="GO" id="GO:0005829">
    <property type="term" value="C:cytosol"/>
    <property type="evidence" value="ECO:0007669"/>
    <property type="project" value="TreeGrafter"/>
</dbReference>
<dbReference type="Gene3D" id="3.30.420.40">
    <property type="match status" value="2"/>
</dbReference>
<evidence type="ECO:0000259" key="4">
    <source>
        <dbReference type="Pfam" id="PF00814"/>
    </source>
</evidence>
<feature type="domain" description="Gcp-like" evidence="4">
    <location>
        <begin position="32"/>
        <end position="147"/>
    </location>
</feature>
<proteinExistence type="inferred from homology"/>
<keyword evidence="5" id="KW-0012">Acyltransferase</keyword>